<evidence type="ECO:0000313" key="12">
    <source>
        <dbReference type="Proteomes" id="UP000327013"/>
    </source>
</evidence>
<evidence type="ECO:0000256" key="9">
    <source>
        <dbReference type="RuleBase" id="RU365067"/>
    </source>
</evidence>
<dbReference type="AlphaFoldDB" id="A0A5N6KUG3"/>
<evidence type="ECO:0000256" key="3">
    <source>
        <dbReference type="ARBA" id="ARBA00010288"/>
    </source>
</evidence>
<feature type="compositionally biased region" description="Polar residues" evidence="10">
    <location>
        <begin position="229"/>
        <end position="247"/>
    </location>
</feature>
<evidence type="ECO:0000256" key="10">
    <source>
        <dbReference type="SAM" id="MobiDB-lite"/>
    </source>
</evidence>
<dbReference type="PANTHER" id="PTHR13117:SF5">
    <property type="entry name" value="PROTEIN RFT1 HOMOLOG"/>
    <property type="match status" value="1"/>
</dbReference>
<keyword evidence="4 9" id="KW-0812">Transmembrane</keyword>
<dbReference type="GO" id="GO:0006488">
    <property type="term" value="P:dolichol-linked oligosaccharide biosynthetic process"/>
    <property type="evidence" value="ECO:0007669"/>
    <property type="project" value="InterPro"/>
</dbReference>
<gene>
    <name evidence="11" type="ORF">FH972_023086</name>
</gene>
<evidence type="ECO:0000313" key="11">
    <source>
        <dbReference type="EMBL" id="KAB8346034.1"/>
    </source>
</evidence>
<dbReference type="EMBL" id="VIBQ01000013">
    <property type="protein sequence ID" value="KAB8346034.1"/>
    <property type="molecule type" value="Genomic_DNA"/>
</dbReference>
<evidence type="ECO:0000256" key="1">
    <source>
        <dbReference type="ARBA" id="ARBA00004477"/>
    </source>
</evidence>
<name>A0A5N6KUG3_9ROSI</name>
<comment type="caution">
    <text evidence="11">The sequence shown here is derived from an EMBL/GenBank/DDBJ whole genome shotgun (WGS) entry which is preliminary data.</text>
</comment>
<dbReference type="OrthoDB" id="1939174at2759"/>
<proteinExistence type="inferred from homology"/>
<organism evidence="11 12">
    <name type="scientific">Carpinus fangiana</name>
    <dbReference type="NCBI Taxonomy" id="176857"/>
    <lineage>
        <taxon>Eukaryota</taxon>
        <taxon>Viridiplantae</taxon>
        <taxon>Streptophyta</taxon>
        <taxon>Embryophyta</taxon>
        <taxon>Tracheophyta</taxon>
        <taxon>Spermatophyta</taxon>
        <taxon>Magnoliopsida</taxon>
        <taxon>eudicotyledons</taxon>
        <taxon>Gunneridae</taxon>
        <taxon>Pentapetalae</taxon>
        <taxon>rosids</taxon>
        <taxon>fabids</taxon>
        <taxon>Fagales</taxon>
        <taxon>Betulaceae</taxon>
        <taxon>Carpinus</taxon>
    </lineage>
</organism>
<comment type="caution">
    <text evidence="9">Lacks conserved residue(s) required for the propagation of feature annotation.</text>
</comment>
<feature type="transmembrane region" description="Helical" evidence="9">
    <location>
        <begin position="149"/>
        <end position="168"/>
    </location>
</feature>
<evidence type="ECO:0000256" key="4">
    <source>
        <dbReference type="ARBA" id="ARBA00022692"/>
    </source>
</evidence>
<evidence type="ECO:0000256" key="8">
    <source>
        <dbReference type="ARBA" id="ARBA00045912"/>
    </source>
</evidence>
<comment type="function">
    <text evidence="8 9">Intramembrane glycolipid transporter that operates in the biosynthetic pathway of dolichol-linked oligosaccharides, the glycan precursors employed in protein asparagine (N)-glycosylation. The sequential addition of sugars to dolichol pyrophosphate produces dolichol-linked oligosaccharides containing fourteen sugars, including two GlcNAcs, nine mannoses and three glucoses. Once assembled, the oligosaccharide is transferred from the lipid to nascent proteins by oligosaccharyltransferases. The assembly of dolichol-linked oligosaccharides begins on the cytosolic side of the endoplasmic reticulum membrane and finishes in its lumen. RFT1 could mediate the translocation of the cytosolically oriented intermediate DolPP-GlcNAc2Man5, produced by ALG11, into the ER lumen where dolichol-linked oligosaccharides assembly continues. However, the intramembrane lipid transporter activity could not be confirmed in vitro.</text>
</comment>
<comment type="pathway">
    <text evidence="2">Protein modification; protein glycosylation.</text>
</comment>
<feature type="transmembrane region" description="Helical" evidence="9">
    <location>
        <begin position="174"/>
        <end position="195"/>
    </location>
</feature>
<evidence type="ECO:0000256" key="2">
    <source>
        <dbReference type="ARBA" id="ARBA00004922"/>
    </source>
</evidence>
<dbReference type="GO" id="GO:0034203">
    <property type="term" value="P:glycolipid translocation"/>
    <property type="evidence" value="ECO:0007669"/>
    <property type="project" value="TreeGrafter"/>
</dbReference>
<dbReference type="PANTHER" id="PTHR13117">
    <property type="entry name" value="ENDOPLASMIC RETICULUM MULTISPAN TRANSMEMBRANE PROTEIN-RELATED"/>
    <property type="match status" value="1"/>
</dbReference>
<dbReference type="GO" id="GO:0005789">
    <property type="term" value="C:endoplasmic reticulum membrane"/>
    <property type="evidence" value="ECO:0007669"/>
    <property type="project" value="UniProtKB-SubCell"/>
</dbReference>
<evidence type="ECO:0000256" key="6">
    <source>
        <dbReference type="ARBA" id="ARBA00022989"/>
    </source>
</evidence>
<keyword evidence="5" id="KW-0256">Endoplasmic reticulum</keyword>
<accession>A0A5N6KUG3</accession>
<evidence type="ECO:0000256" key="5">
    <source>
        <dbReference type="ARBA" id="ARBA00022824"/>
    </source>
</evidence>
<keyword evidence="6 9" id="KW-1133">Transmembrane helix</keyword>
<comment type="similarity">
    <text evidence="3 9">Belongs to the RFT1 family.</text>
</comment>
<feature type="transmembrane region" description="Helical" evidence="9">
    <location>
        <begin position="80"/>
        <end position="98"/>
    </location>
</feature>
<dbReference type="Pfam" id="PF04506">
    <property type="entry name" value="Rft-1"/>
    <property type="match status" value="1"/>
</dbReference>
<feature type="region of interest" description="Disordered" evidence="10">
    <location>
        <begin position="221"/>
        <end position="247"/>
    </location>
</feature>
<sequence length="247" mass="26290">MAPAVSSSIKGASLLVLLQVGSRALTFALNQSLLRFLSPDIMGVSAQLELFSISVLFFARESLRVALQRQTSSLQSIVNIAYIPFVLGVPLTLAFRWLYSNSSSLSSVPFMHQALNIQAFATAVELLAEPAFAVTQQKMLYSIRASAETLATIARCIVTFVAFAYAQHKALDAGALPFALGQLTYATVLVAVYTLQTFPVAASDGTFALTPRPVTDPILTKEHTLAGPASNTPSPKATRSSSPPSPP</sequence>
<evidence type="ECO:0000256" key="7">
    <source>
        <dbReference type="ARBA" id="ARBA00023136"/>
    </source>
</evidence>
<keyword evidence="7 9" id="KW-0472">Membrane</keyword>
<reference evidence="11 12" key="1">
    <citation type="submission" date="2019-06" db="EMBL/GenBank/DDBJ databases">
        <title>A chromosomal-level reference genome of Carpinus fangiana (Coryloideae, Betulaceae).</title>
        <authorList>
            <person name="Yang X."/>
            <person name="Wang Z."/>
            <person name="Zhang L."/>
            <person name="Hao G."/>
            <person name="Liu J."/>
            <person name="Yang Y."/>
        </authorList>
    </citation>
    <scope>NUCLEOTIDE SEQUENCE [LARGE SCALE GENOMIC DNA]</scope>
    <source>
        <strain evidence="11">Cfa_2016G</strain>
        <tissue evidence="11">Leaf</tissue>
    </source>
</reference>
<keyword evidence="12" id="KW-1185">Reference proteome</keyword>
<dbReference type="InterPro" id="IPR007594">
    <property type="entry name" value="RFT1"/>
</dbReference>
<protein>
    <recommendedName>
        <fullName evidence="9">Protein RFT1 homolog</fullName>
    </recommendedName>
</protein>
<dbReference type="Proteomes" id="UP000327013">
    <property type="component" value="Unassembled WGS sequence"/>
</dbReference>
<comment type="subcellular location">
    <subcellularLocation>
        <location evidence="1 9">Endoplasmic reticulum membrane</location>
        <topology evidence="1 9">Multi-pass membrane protein</topology>
    </subcellularLocation>
</comment>